<sequence>MMILGFSLFPYCSSRSHKSNNGQNHDYVTVVSPKFKTQIDKKSEYVTQLKQRTTFNTDKDDDVSGKHSIDNGDYEDPFRRPDLNYFNSNNDYENNNDQSDVGEKYQDYAESGYIDEETMKYEKAIQKQSGTSQVFKHIPKNSITKYTEIDRPHSFNNKEVLNNDVFVASDYSNTDLRELFNKYAEDTDRNSNAKFDLKNYDVDMDKLFRENIKSNKIENKYYSDKVQNNHQKENHQKNNININNNNNDRRTDSLSNRRRLQNLQQYKNIYEVRKTKKLNYHVNKDRMTHSKKIYYSVQGKVYTTTSKKLLPYYYYINYQKPYYYYDYYYSNYLNQKLSNYDYSLNHYLPSYQRSYSKMNYLIIPGIDKFKTIESETMKHIKEFTEITTEHKKYDHVLPLSNVNDNNNNNNNNNNNHNIDNDKSQFDINKFINPNQNKINDYSVDLSMENKQIETLSSNEKLNKLNHQKYDISPRMNQKQVNNSNILLYKYSHKEQDKIAAANNNNNNNPYVSKHVDIQSNEEFLYNKQIIKSRQSSSYIILRPRKIK</sequence>
<protein>
    <submittedName>
        <fullName evidence="4">PUM-HD domain-containing protein</fullName>
    </submittedName>
</protein>
<name>A0A183JJD1_9TREM</name>
<evidence type="ECO:0000313" key="3">
    <source>
        <dbReference type="Proteomes" id="UP000279833"/>
    </source>
</evidence>
<feature type="region of interest" description="Disordered" evidence="1">
    <location>
        <begin position="229"/>
        <end position="253"/>
    </location>
</feature>
<dbReference type="Proteomes" id="UP000279833">
    <property type="component" value="Unassembled WGS sequence"/>
</dbReference>
<keyword evidence="3" id="KW-1185">Reference proteome</keyword>
<feature type="compositionally biased region" description="Basic and acidic residues" evidence="1">
    <location>
        <begin position="62"/>
        <end position="82"/>
    </location>
</feature>
<gene>
    <name evidence="2" type="ORF">SCUD_LOCUS2807</name>
</gene>
<reference evidence="4" key="1">
    <citation type="submission" date="2016-06" db="UniProtKB">
        <authorList>
            <consortium name="WormBaseParasite"/>
        </authorList>
    </citation>
    <scope>IDENTIFICATION</scope>
</reference>
<reference evidence="2 3" key="2">
    <citation type="submission" date="2018-11" db="EMBL/GenBank/DDBJ databases">
        <authorList>
            <consortium name="Pathogen Informatics"/>
        </authorList>
    </citation>
    <scope>NUCLEOTIDE SEQUENCE [LARGE SCALE GENOMIC DNA]</scope>
    <source>
        <strain evidence="2">Dakar</strain>
        <strain evidence="3">Dakar, Senegal</strain>
    </source>
</reference>
<dbReference type="WBParaSite" id="SCUD_0000280601-mRNA-1">
    <property type="protein sequence ID" value="SCUD_0000280601-mRNA-1"/>
    <property type="gene ID" value="SCUD_0000280601"/>
</dbReference>
<feature type="compositionally biased region" description="Low complexity" evidence="1">
    <location>
        <begin position="84"/>
        <end position="97"/>
    </location>
</feature>
<accession>A0A183JJD1</accession>
<evidence type="ECO:0000313" key="4">
    <source>
        <dbReference type="WBParaSite" id="SCUD_0000280601-mRNA-1"/>
    </source>
</evidence>
<dbReference type="EMBL" id="UZAK01002869">
    <property type="protein sequence ID" value="VDO77064.1"/>
    <property type="molecule type" value="Genomic_DNA"/>
</dbReference>
<organism evidence="4">
    <name type="scientific">Schistosoma curassoni</name>
    <dbReference type="NCBI Taxonomy" id="6186"/>
    <lineage>
        <taxon>Eukaryota</taxon>
        <taxon>Metazoa</taxon>
        <taxon>Spiralia</taxon>
        <taxon>Lophotrochozoa</taxon>
        <taxon>Platyhelminthes</taxon>
        <taxon>Trematoda</taxon>
        <taxon>Digenea</taxon>
        <taxon>Strigeidida</taxon>
        <taxon>Schistosomatoidea</taxon>
        <taxon>Schistosomatidae</taxon>
        <taxon>Schistosoma</taxon>
    </lineage>
</organism>
<dbReference type="AlphaFoldDB" id="A0A183JJD1"/>
<feature type="compositionally biased region" description="Low complexity" evidence="1">
    <location>
        <begin position="237"/>
        <end position="246"/>
    </location>
</feature>
<feature type="region of interest" description="Disordered" evidence="1">
    <location>
        <begin position="56"/>
        <end position="101"/>
    </location>
</feature>
<evidence type="ECO:0000256" key="1">
    <source>
        <dbReference type="SAM" id="MobiDB-lite"/>
    </source>
</evidence>
<proteinExistence type="predicted"/>
<evidence type="ECO:0000313" key="2">
    <source>
        <dbReference type="EMBL" id="VDO77064.1"/>
    </source>
</evidence>